<dbReference type="OrthoDB" id="446759at2759"/>
<dbReference type="EMBL" id="LUCM01002440">
    <property type="protein sequence ID" value="KAA0197353.1"/>
    <property type="molecule type" value="Genomic_DNA"/>
</dbReference>
<feature type="binding site" evidence="9">
    <location>
        <position position="267"/>
    </location>
    <ligand>
        <name>Zn(2+)</name>
        <dbReference type="ChEBI" id="CHEBI:29105"/>
    </ligand>
</feature>
<organism evidence="13 14">
    <name type="scientific">Fasciolopsis buskii</name>
    <dbReference type="NCBI Taxonomy" id="27845"/>
    <lineage>
        <taxon>Eukaryota</taxon>
        <taxon>Metazoa</taxon>
        <taxon>Spiralia</taxon>
        <taxon>Lophotrochozoa</taxon>
        <taxon>Platyhelminthes</taxon>
        <taxon>Trematoda</taxon>
        <taxon>Digenea</taxon>
        <taxon>Plagiorchiida</taxon>
        <taxon>Echinostomata</taxon>
        <taxon>Echinostomatoidea</taxon>
        <taxon>Fasciolidae</taxon>
        <taxon>Fasciolopsis</taxon>
    </lineage>
</organism>
<proteinExistence type="inferred from homology"/>
<dbReference type="Pfam" id="PF08772">
    <property type="entry name" value="Zn_ribbon_NOB1"/>
    <property type="match status" value="1"/>
</dbReference>
<dbReference type="InterPro" id="IPR039907">
    <property type="entry name" value="NOB1"/>
</dbReference>
<feature type="region of interest" description="Disordered" evidence="10">
    <location>
        <begin position="124"/>
        <end position="175"/>
    </location>
</feature>
<feature type="compositionally biased region" description="Basic residues" evidence="10">
    <location>
        <begin position="407"/>
        <end position="423"/>
    </location>
</feature>
<dbReference type="CDD" id="cd09876">
    <property type="entry name" value="PIN_Nob1-like"/>
    <property type="match status" value="1"/>
</dbReference>
<evidence type="ECO:0000256" key="4">
    <source>
        <dbReference type="ARBA" id="ARBA00022723"/>
    </source>
</evidence>
<dbReference type="Proteomes" id="UP000728185">
    <property type="component" value="Unassembled WGS sequence"/>
</dbReference>
<evidence type="ECO:0000256" key="5">
    <source>
        <dbReference type="ARBA" id="ARBA00022801"/>
    </source>
</evidence>
<keyword evidence="14" id="KW-1185">Reference proteome</keyword>
<dbReference type="InterPro" id="IPR014881">
    <property type="entry name" value="NOB1_Zn-bd"/>
</dbReference>
<keyword evidence="7 8" id="KW-0539">Nucleus</keyword>
<dbReference type="PANTHER" id="PTHR12814:SF2">
    <property type="entry name" value="RNA-BINDING PROTEIN NOB1"/>
    <property type="match status" value="1"/>
</dbReference>
<sequence length="423" mass="46882">MTSHSGPLIPHVCVDSAAFIKRARLETFGSNVYTSPGVLAEIRDSQTRAMLKCLAYPLHVEMPTKESIEIVRAMAKKTGDNSVLSQTDLGVIALTYELHKRHVGEPVSKPVVPLPDNLGAIARARPHSQSEDSNEECGSTSDDDDDSEDDGDDDSNDEDDQEGEEKAEKLEDEDFMPADEDWISEQNFDQKAVTNFGLGGNFMCEHSEQTIDPETGCLVSPPPPVVACMTTDFAMQNVLFHLGLDLIALNGMRITRPRTHLLWCGSCFRPTKRTDTYFCPFCAQANLRRIPQPIRRPRGGKYADEPIYCPDQRLPDRRPARSKNSHVLPIATNGLLEFEDTELAGALNGILGLGMDDGTFPVFPLHDVTSRSARLGIRSDHQIAPRSRLRPTAEHGLKPTRGTAHLPQKRTGNKKKRKNAHVR</sequence>
<dbReference type="GO" id="GO:0030490">
    <property type="term" value="P:maturation of SSU-rRNA"/>
    <property type="evidence" value="ECO:0007669"/>
    <property type="project" value="TreeGrafter"/>
</dbReference>
<reference evidence="13" key="1">
    <citation type="submission" date="2019-05" db="EMBL/GenBank/DDBJ databases">
        <title>Annotation for the trematode Fasciolopsis buski.</title>
        <authorList>
            <person name="Choi Y.-J."/>
        </authorList>
    </citation>
    <scope>NUCLEOTIDE SEQUENCE</scope>
    <source>
        <strain evidence="13">HT</strain>
        <tissue evidence="13">Whole worm</tissue>
    </source>
</reference>
<dbReference type="PANTHER" id="PTHR12814">
    <property type="entry name" value="RNA-BINDING PROTEIN NOB1"/>
    <property type="match status" value="1"/>
</dbReference>
<evidence type="ECO:0000259" key="11">
    <source>
        <dbReference type="Pfam" id="PF08772"/>
    </source>
</evidence>
<dbReference type="GO" id="GO:0046872">
    <property type="term" value="F:metal ion binding"/>
    <property type="evidence" value="ECO:0007669"/>
    <property type="project" value="UniProtKB-UniRule"/>
</dbReference>
<comment type="caution">
    <text evidence="13">The sequence shown here is derived from an EMBL/GenBank/DDBJ whole genome shotgun (WGS) entry which is preliminary data.</text>
</comment>
<evidence type="ECO:0000313" key="14">
    <source>
        <dbReference type="Proteomes" id="UP000728185"/>
    </source>
</evidence>
<dbReference type="InterPro" id="IPR036283">
    <property type="entry name" value="NOB1_Zf-like_sf"/>
</dbReference>
<feature type="binding site" evidence="9">
    <location>
        <position position="282"/>
    </location>
    <ligand>
        <name>Zn(2+)</name>
        <dbReference type="ChEBI" id="CHEBI:29105"/>
    </ligand>
</feature>
<evidence type="ECO:0000256" key="2">
    <source>
        <dbReference type="ARBA" id="ARBA00005858"/>
    </source>
</evidence>
<accession>A0A8E0S6C2</accession>
<evidence type="ECO:0000313" key="13">
    <source>
        <dbReference type="EMBL" id="KAA0197353.1"/>
    </source>
</evidence>
<feature type="region of interest" description="Disordered" evidence="10">
    <location>
        <begin position="376"/>
        <end position="423"/>
    </location>
</feature>
<keyword evidence="5" id="KW-0378">Hydrolase</keyword>
<feature type="compositionally biased region" description="Acidic residues" evidence="10">
    <location>
        <begin position="141"/>
        <end position="163"/>
    </location>
</feature>
<evidence type="ECO:0000256" key="9">
    <source>
        <dbReference type="PIRSR" id="PIRSR037125-1"/>
    </source>
</evidence>
<evidence type="ECO:0000256" key="6">
    <source>
        <dbReference type="ARBA" id="ARBA00022833"/>
    </source>
</evidence>
<keyword evidence="4 8" id="KW-0479">Metal-binding</keyword>
<dbReference type="SUPFAM" id="SSF144206">
    <property type="entry name" value="NOB1 zinc finger-like"/>
    <property type="match status" value="1"/>
</dbReference>
<evidence type="ECO:0000256" key="1">
    <source>
        <dbReference type="ARBA" id="ARBA00004123"/>
    </source>
</evidence>
<dbReference type="FunFam" id="3.40.50.1010:FF:000020">
    <property type="entry name" value="20S-pre-rRNA D-site endonuclease NOB1"/>
    <property type="match status" value="1"/>
</dbReference>
<dbReference type="InterPro" id="IPR017117">
    <property type="entry name" value="Nob1_euk"/>
</dbReference>
<dbReference type="Gene3D" id="3.40.50.1010">
    <property type="entry name" value="5'-nuclease"/>
    <property type="match status" value="1"/>
</dbReference>
<name>A0A8E0S6C2_9TREM</name>
<dbReference type="GO" id="GO:0016787">
    <property type="term" value="F:hydrolase activity"/>
    <property type="evidence" value="ECO:0007669"/>
    <property type="project" value="UniProtKB-KW"/>
</dbReference>
<dbReference type="Gene3D" id="6.20.210.10">
    <property type="entry name" value="Nin one binding (NOB1), Zn-ribbon-like"/>
    <property type="match status" value="1"/>
</dbReference>
<dbReference type="GO" id="GO:0030688">
    <property type="term" value="C:preribosome, small subunit precursor"/>
    <property type="evidence" value="ECO:0007669"/>
    <property type="project" value="TreeGrafter"/>
</dbReference>
<dbReference type="AlphaFoldDB" id="A0A8E0S6C2"/>
<keyword evidence="6 8" id="KW-0862">Zinc</keyword>
<comment type="similarity">
    <text evidence="2 8">Belongs to the NOB1 family.</text>
</comment>
<gene>
    <name evidence="13" type="ORF">FBUS_09611</name>
</gene>
<dbReference type="GO" id="GO:0005737">
    <property type="term" value="C:cytoplasm"/>
    <property type="evidence" value="ECO:0007669"/>
    <property type="project" value="UniProtKB-ARBA"/>
</dbReference>
<evidence type="ECO:0000256" key="8">
    <source>
        <dbReference type="PIRNR" id="PIRNR037125"/>
    </source>
</evidence>
<keyword evidence="3" id="KW-0540">Nuclease</keyword>
<evidence type="ECO:0000256" key="3">
    <source>
        <dbReference type="ARBA" id="ARBA00022722"/>
    </source>
</evidence>
<comment type="function">
    <text evidence="8">May play a role in mRNA degradation.</text>
</comment>
<protein>
    <recommendedName>
        <fullName evidence="8">RNA-binding protein NOB1</fullName>
    </recommendedName>
</protein>
<dbReference type="Pfam" id="PF17146">
    <property type="entry name" value="PIN_6"/>
    <property type="match status" value="1"/>
</dbReference>
<evidence type="ECO:0000259" key="12">
    <source>
        <dbReference type="Pfam" id="PF17146"/>
    </source>
</evidence>
<feature type="binding site" evidence="9">
    <location>
        <position position="279"/>
    </location>
    <ligand>
        <name>Zn(2+)</name>
        <dbReference type="ChEBI" id="CHEBI:29105"/>
    </ligand>
</feature>
<evidence type="ECO:0000256" key="7">
    <source>
        <dbReference type="ARBA" id="ARBA00023242"/>
    </source>
</evidence>
<dbReference type="InterPro" id="IPR033411">
    <property type="entry name" value="Ribonuclease_PIN"/>
</dbReference>
<feature type="domain" description="Ribonuclease PIN" evidence="12">
    <location>
        <begin position="13"/>
        <end position="98"/>
    </location>
</feature>
<evidence type="ECO:0000256" key="10">
    <source>
        <dbReference type="SAM" id="MobiDB-lite"/>
    </source>
</evidence>
<feature type="binding site" evidence="9">
    <location>
        <position position="264"/>
    </location>
    <ligand>
        <name>Zn(2+)</name>
        <dbReference type="ChEBI" id="CHEBI:29105"/>
    </ligand>
</feature>
<feature type="domain" description="Nin one binding (NOB1) Zn-ribbon-like" evidence="11">
    <location>
        <begin position="254"/>
        <end position="294"/>
    </location>
</feature>
<dbReference type="GO" id="GO:0004521">
    <property type="term" value="F:RNA endonuclease activity"/>
    <property type="evidence" value="ECO:0007669"/>
    <property type="project" value="UniProtKB-UniRule"/>
</dbReference>
<dbReference type="GO" id="GO:0031981">
    <property type="term" value="C:nuclear lumen"/>
    <property type="evidence" value="ECO:0007669"/>
    <property type="project" value="UniProtKB-ARBA"/>
</dbReference>
<dbReference type="PIRSF" id="PIRSF037125">
    <property type="entry name" value="D-site_20S_pre-rRNA_nuclease"/>
    <property type="match status" value="1"/>
</dbReference>
<comment type="subcellular location">
    <subcellularLocation>
        <location evidence="1 8">Nucleus</location>
    </subcellularLocation>
</comment>